<feature type="transmembrane region" description="Helical" evidence="1">
    <location>
        <begin position="6"/>
        <end position="29"/>
    </location>
</feature>
<organism evidence="2 3">
    <name type="scientific">Methylobacterium marchantiae</name>
    <dbReference type="NCBI Taxonomy" id="600331"/>
    <lineage>
        <taxon>Bacteria</taxon>
        <taxon>Pseudomonadati</taxon>
        <taxon>Pseudomonadota</taxon>
        <taxon>Alphaproteobacteria</taxon>
        <taxon>Hyphomicrobiales</taxon>
        <taxon>Methylobacteriaceae</taxon>
        <taxon>Methylobacterium</taxon>
    </lineage>
</organism>
<proteinExistence type="predicted"/>
<keyword evidence="1" id="KW-1133">Transmembrane helix</keyword>
<reference evidence="3" key="1">
    <citation type="journal article" date="2019" name="Int. J. Syst. Evol. Microbiol.">
        <title>The Global Catalogue of Microorganisms (GCM) 10K type strain sequencing project: providing services to taxonomists for standard genome sequencing and annotation.</title>
        <authorList>
            <consortium name="The Broad Institute Genomics Platform"/>
            <consortium name="The Broad Institute Genome Sequencing Center for Infectious Disease"/>
            <person name="Wu L."/>
            <person name="Ma J."/>
        </authorList>
    </citation>
    <scope>NUCLEOTIDE SEQUENCE [LARGE SCALE GENOMIC DNA]</scope>
    <source>
        <strain evidence="3">CCUG 56108</strain>
    </source>
</reference>
<evidence type="ECO:0000313" key="3">
    <source>
        <dbReference type="Proteomes" id="UP001597176"/>
    </source>
</evidence>
<evidence type="ECO:0000313" key="2">
    <source>
        <dbReference type="EMBL" id="MFD1302658.1"/>
    </source>
</evidence>
<dbReference type="EMBL" id="JBHTND010000018">
    <property type="protein sequence ID" value="MFD1302658.1"/>
    <property type="molecule type" value="Genomic_DNA"/>
</dbReference>
<protein>
    <submittedName>
        <fullName evidence="2">Uncharacterized protein</fullName>
    </submittedName>
</protein>
<comment type="caution">
    <text evidence="2">The sequence shown here is derived from an EMBL/GenBank/DDBJ whole genome shotgun (WGS) entry which is preliminary data.</text>
</comment>
<keyword evidence="3" id="KW-1185">Reference proteome</keyword>
<sequence length="53" mass="5627">MLATIVAAVLCMIVLQVLLVVKVADFLSVRADKSRAESRDYVTGSAGRFTGIA</sequence>
<accession>A0ABW3X125</accession>
<dbReference type="Proteomes" id="UP001597176">
    <property type="component" value="Unassembled WGS sequence"/>
</dbReference>
<keyword evidence="1" id="KW-0472">Membrane</keyword>
<gene>
    <name evidence="2" type="ORF">ACFQ4G_13865</name>
</gene>
<keyword evidence="1" id="KW-0812">Transmembrane</keyword>
<dbReference type="RefSeq" id="WP_238203940.1">
    <property type="nucleotide sequence ID" value="NZ_JBHTND010000018.1"/>
</dbReference>
<evidence type="ECO:0000256" key="1">
    <source>
        <dbReference type="SAM" id="Phobius"/>
    </source>
</evidence>
<name>A0ABW3X125_9HYPH</name>